<comment type="similarity">
    <text evidence="1">Belongs to the transferase hexapeptide repeat family.</text>
</comment>
<sequence length="189" mass="21131">MLTTDRNDHDVPVVPLRRAPGERQAWDRPAAVVYLWGVVELLLVTNPWQVSSRLRVAALRAFGARIGEGVIIRPRTRVRFPWKLRVGDGSWIGEGVWFHNQDLVDVGRDVVVSQETFVTTGSHRHRTDMGLVTAPVRIRDGSWVTARCVVLGGTDIGRSALVAPASVVRGQVPDGRVWEGRALTERRRF</sequence>
<evidence type="ECO:0000256" key="1">
    <source>
        <dbReference type="ARBA" id="ARBA00007274"/>
    </source>
</evidence>
<gene>
    <name evidence="3" type="ORF">ABRQ22_09560</name>
</gene>
<protein>
    <submittedName>
        <fullName evidence="3">Acetyltransferase</fullName>
    </submittedName>
</protein>
<dbReference type="InterPro" id="IPR011004">
    <property type="entry name" value="Trimer_LpxA-like_sf"/>
</dbReference>
<dbReference type="GO" id="GO:0005829">
    <property type="term" value="C:cytosol"/>
    <property type="evidence" value="ECO:0007669"/>
    <property type="project" value="TreeGrafter"/>
</dbReference>
<dbReference type="PANTHER" id="PTHR23416">
    <property type="entry name" value="SIALIC ACID SYNTHASE-RELATED"/>
    <property type="match status" value="1"/>
</dbReference>
<dbReference type="EMBL" id="CP159290">
    <property type="protein sequence ID" value="XCH31899.1"/>
    <property type="molecule type" value="Genomic_DNA"/>
</dbReference>
<name>A0AAU8G5E0_9MICO</name>
<dbReference type="RefSeq" id="WP_353709351.1">
    <property type="nucleotide sequence ID" value="NZ_CP159290.1"/>
</dbReference>
<evidence type="ECO:0000313" key="3">
    <source>
        <dbReference type="EMBL" id="XCH31899.1"/>
    </source>
</evidence>
<evidence type="ECO:0000256" key="2">
    <source>
        <dbReference type="ARBA" id="ARBA00022679"/>
    </source>
</evidence>
<dbReference type="AlphaFoldDB" id="A0AAU8G5E0"/>
<dbReference type="PANTHER" id="PTHR23416:SF23">
    <property type="entry name" value="ACETYLTRANSFERASE C18B11.09C-RELATED"/>
    <property type="match status" value="1"/>
</dbReference>
<keyword evidence="2" id="KW-0808">Transferase</keyword>
<accession>A0AAU8G5E0</accession>
<dbReference type="SUPFAM" id="SSF51161">
    <property type="entry name" value="Trimeric LpxA-like enzymes"/>
    <property type="match status" value="1"/>
</dbReference>
<proteinExistence type="inferred from homology"/>
<dbReference type="Gene3D" id="2.160.10.10">
    <property type="entry name" value="Hexapeptide repeat proteins"/>
    <property type="match status" value="1"/>
</dbReference>
<organism evidence="3">
    <name type="scientific">Cellulosimicrobium sp. ES-005</name>
    <dbReference type="NCBI Taxonomy" id="3163031"/>
    <lineage>
        <taxon>Bacteria</taxon>
        <taxon>Bacillati</taxon>
        <taxon>Actinomycetota</taxon>
        <taxon>Actinomycetes</taxon>
        <taxon>Micrococcales</taxon>
        <taxon>Promicromonosporaceae</taxon>
        <taxon>Cellulosimicrobium</taxon>
    </lineage>
</organism>
<reference evidence="3" key="1">
    <citation type="submission" date="2024-06" db="EMBL/GenBank/DDBJ databases">
        <title>Complete genome sequence of the cellulolytic actinobacterium, Cellulosimicrobium ES-005.</title>
        <authorList>
            <person name="Matthews C.T."/>
            <person name="Underwood K.D."/>
            <person name="Ghanchi K.M."/>
            <person name="Fields S.D."/>
            <person name="Gardner S.G."/>
        </authorList>
    </citation>
    <scope>NUCLEOTIDE SEQUENCE</scope>
    <source>
        <strain evidence="3">ES-005</strain>
    </source>
</reference>
<dbReference type="GO" id="GO:0008374">
    <property type="term" value="F:O-acyltransferase activity"/>
    <property type="evidence" value="ECO:0007669"/>
    <property type="project" value="TreeGrafter"/>
</dbReference>
<dbReference type="InterPro" id="IPR051159">
    <property type="entry name" value="Hexapeptide_acetyltransf"/>
</dbReference>